<evidence type="ECO:0000256" key="2">
    <source>
        <dbReference type="ARBA" id="ARBA00001970"/>
    </source>
</evidence>
<evidence type="ECO:0000256" key="6">
    <source>
        <dbReference type="ARBA" id="ARBA00022723"/>
    </source>
</evidence>
<dbReference type="PROSITE" id="PS00436">
    <property type="entry name" value="PEROXIDASE_2"/>
    <property type="match status" value="1"/>
</dbReference>
<sequence>MSIWRGFSFVFWIILLGQCQGQLKENFYSSTCPNVESIVHQVVSTKVIQTFTTVQATLRLFFHDCLIEVSALIDACDPESQPTVGDFASSPGDFYTAFITGIKKLGRSGVKTGDQGQIRKDCTAFNS</sequence>
<dbReference type="Gene3D" id="1.10.520.10">
    <property type="match status" value="1"/>
</dbReference>
<dbReference type="InterPro" id="IPR000823">
    <property type="entry name" value="Peroxidase_pln"/>
</dbReference>
<evidence type="ECO:0000256" key="12">
    <source>
        <dbReference type="PIRSR" id="PIRSR600823-4"/>
    </source>
</evidence>
<protein>
    <recommendedName>
        <fullName evidence="3">peroxidase</fullName>
        <ecNumber evidence="3">1.11.1.7</ecNumber>
    </recommendedName>
</protein>
<evidence type="ECO:0000256" key="3">
    <source>
        <dbReference type="ARBA" id="ARBA00012313"/>
    </source>
</evidence>
<feature type="chain" id="PRO_5041935725" description="peroxidase" evidence="13">
    <location>
        <begin position="22"/>
        <end position="127"/>
    </location>
</feature>
<keyword evidence="4" id="KW-0575">Peroxidase</keyword>
<dbReference type="PANTHER" id="PTHR31517">
    <property type="match status" value="1"/>
</dbReference>
<gene>
    <name evidence="15" type="ORF">POM88_035892</name>
</gene>
<feature type="active site" description="Proton acceptor" evidence="10">
    <location>
        <position position="63"/>
    </location>
</feature>
<comment type="cofactor">
    <cofactor evidence="2">
        <name>heme b</name>
        <dbReference type="ChEBI" id="CHEBI:60344"/>
    </cofactor>
</comment>
<keyword evidence="16" id="KW-1185">Reference proteome</keyword>
<comment type="catalytic activity">
    <reaction evidence="1">
        <text>2 a phenolic donor + H2O2 = 2 a phenolic radical donor + 2 H2O</text>
        <dbReference type="Rhea" id="RHEA:56136"/>
        <dbReference type="ChEBI" id="CHEBI:15377"/>
        <dbReference type="ChEBI" id="CHEBI:16240"/>
        <dbReference type="ChEBI" id="CHEBI:139520"/>
        <dbReference type="ChEBI" id="CHEBI:139521"/>
        <dbReference type="EC" id="1.11.1.7"/>
    </reaction>
</comment>
<evidence type="ECO:0000256" key="7">
    <source>
        <dbReference type="ARBA" id="ARBA00022837"/>
    </source>
</evidence>
<feature type="site" description="Transition state stabilizer" evidence="12">
    <location>
        <position position="59"/>
    </location>
</feature>
<dbReference type="InterPro" id="IPR019794">
    <property type="entry name" value="Peroxidases_AS"/>
</dbReference>
<evidence type="ECO:0000256" key="1">
    <source>
        <dbReference type="ARBA" id="ARBA00000189"/>
    </source>
</evidence>
<reference evidence="15" key="2">
    <citation type="submission" date="2023-05" db="EMBL/GenBank/DDBJ databases">
        <authorList>
            <person name="Schelkunov M.I."/>
        </authorList>
    </citation>
    <scope>NUCLEOTIDE SEQUENCE</scope>
    <source>
        <strain evidence="15">Hsosn_3</strain>
        <tissue evidence="15">Leaf</tissue>
    </source>
</reference>
<dbReference type="EMBL" id="JAUIZM010000008">
    <property type="protein sequence ID" value="KAK1369800.1"/>
    <property type="molecule type" value="Genomic_DNA"/>
</dbReference>
<keyword evidence="5" id="KW-0349">Heme</keyword>
<keyword evidence="8" id="KW-0560">Oxidoreductase</keyword>
<name>A0AAD8HM59_9APIA</name>
<reference evidence="15" key="1">
    <citation type="submission" date="2023-02" db="EMBL/GenBank/DDBJ databases">
        <title>Genome of toxic invasive species Heracleum sosnowskyi carries increased number of genes despite the absence of recent whole-genome duplications.</title>
        <authorList>
            <person name="Schelkunov M."/>
            <person name="Shtratnikova V."/>
            <person name="Makarenko M."/>
            <person name="Klepikova A."/>
            <person name="Omelchenko D."/>
            <person name="Novikova G."/>
            <person name="Obukhova E."/>
            <person name="Bogdanov V."/>
            <person name="Penin A."/>
            <person name="Logacheva M."/>
        </authorList>
    </citation>
    <scope>NUCLEOTIDE SEQUENCE</scope>
    <source>
        <strain evidence="15">Hsosn_3</strain>
        <tissue evidence="15">Leaf</tissue>
    </source>
</reference>
<keyword evidence="7 11" id="KW-0106">Calcium</keyword>
<dbReference type="EC" id="1.11.1.7" evidence="3"/>
<evidence type="ECO:0000256" key="9">
    <source>
        <dbReference type="ARBA" id="ARBA00023004"/>
    </source>
</evidence>
<evidence type="ECO:0000256" key="11">
    <source>
        <dbReference type="PIRSR" id="PIRSR600823-3"/>
    </source>
</evidence>
<feature type="binding site" evidence="11">
    <location>
        <position position="64"/>
    </location>
    <ligand>
        <name>Ca(2+)</name>
        <dbReference type="ChEBI" id="CHEBI:29108"/>
        <label>1</label>
    </ligand>
</feature>
<evidence type="ECO:0000313" key="15">
    <source>
        <dbReference type="EMBL" id="KAK1369800.1"/>
    </source>
</evidence>
<dbReference type="InterPro" id="IPR010255">
    <property type="entry name" value="Haem_peroxidase_sf"/>
</dbReference>
<feature type="domain" description="Plant heme peroxidase family profile" evidence="14">
    <location>
        <begin position="77"/>
        <end position="126"/>
    </location>
</feature>
<evidence type="ECO:0000313" key="16">
    <source>
        <dbReference type="Proteomes" id="UP001237642"/>
    </source>
</evidence>
<feature type="signal peptide" evidence="13">
    <location>
        <begin position="1"/>
        <end position="21"/>
    </location>
</feature>
<dbReference type="PANTHER" id="PTHR31517:SF51">
    <property type="entry name" value="PEROXIDASE 55"/>
    <property type="match status" value="1"/>
</dbReference>
<evidence type="ECO:0000256" key="8">
    <source>
        <dbReference type="ARBA" id="ARBA00023002"/>
    </source>
</evidence>
<feature type="domain" description="Plant heme peroxidase family profile" evidence="14">
    <location>
        <begin position="22"/>
        <end position="68"/>
    </location>
</feature>
<evidence type="ECO:0000256" key="13">
    <source>
        <dbReference type="SAM" id="SignalP"/>
    </source>
</evidence>
<evidence type="ECO:0000259" key="14">
    <source>
        <dbReference type="PROSITE" id="PS50873"/>
    </source>
</evidence>
<keyword evidence="13" id="KW-0732">Signal</keyword>
<dbReference type="GO" id="GO:0006979">
    <property type="term" value="P:response to oxidative stress"/>
    <property type="evidence" value="ECO:0007669"/>
    <property type="project" value="InterPro"/>
</dbReference>
<dbReference type="AlphaFoldDB" id="A0AAD8HM59"/>
<evidence type="ECO:0000256" key="4">
    <source>
        <dbReference type="ARBA" id="ARBA00022559"/>
    </source>
</evidence>
<dbReference type="GO" id="GO:0020037">
    <property type="term" value="F:heme binding"/>
    <property type="evidence" value="ECO:0007669"/>
    <property type="project" value="InterPro"/>
</dbReference>
<comment type="caution">
    <text evidence="15">The sequence shown here is derived from an EMBL/GenBank/DDBJ whole genome shotgun (WGS) entry which is preliminary data.</text>
</comment>
<dbReference type="GO" id="GO:0140825">
    <property type="term" value="F:lactoperoxidase activity"/>
    <property type="evidence" value="ECO:0007669"/>
    <property type="project" value="UniProtKB-EC"/>
</dbReference>
<dbReference type="SUPFAM" id="SSF48113">
    <property type="entry name" value="Heme-dependent peroxidases"/>
    <property type="match status" value="2"/>
</dbReference>
<comment type="cofactor">
    <cofactor evidence="11">
        <name>Ca(2+)</name>
        <dbReference type="ChEBI" id="CHEBI:29108"/>
    </cofactor>
    <text evidence="11">Binds 2 calcium ions per subunit.</text>
</comment>
<dbReference type="PROSITE" id="PS50873">
    <property type="entry name" value="PEROXIDASE_4"/>
    <property type="match status" value="2"/>
</dbReference>
<organism evidence="15 16">
    <name type="scientific">Heracleum sosnowskyi</name>
    <dbReference type="NCBI Taxonomy" id="360622"/>
    <lineage>
        <taxon>Eukaryota</taxon>
        <taxon>Viridiplantae</taxon>
        <taxon>Streptophyta</taxon>
        <taxon>Embryophyta</taxon>
        <taxon>Tracheophyta</taxon>
        <taxon>Spermatophyta</taxon>
        <taxon>Magnoliopsida</taxon>
        <taxon>eudicotyledons</taxon>
        <taxon>Gunneridae</taxon>
        <taxon>Pentapetalae</taxon>
        <taxon>asterids</taxon>
        <taxon>campanulids</taxon>
        <taxon>Apiales</taxon>
        <taxon>Apiaceae</taxon>
        <taxon>Apioideae</taxon>
        <taxon>apioid superclade</taxon>
        <taxon>Tordylieae</taxon>
        <taxon>Tordyliinae</taxon>
        <taxon>Heracleum</taxon>
    </lineage>
</organism>
<keyword evidence="6 11" id="KW-0479">Metal-binding</keyword>
<dbReference type="InterPro" id="IPR002016">
    <property type="entry name" value="Haem_peroxidase"/>
</dbReference>
<accession>A0AAD8HM59</accession>
<dbReference type="GO" id="GO:0046872">
    <property type="term" value="F:metal ion binding"/>
    <property type="evidence" value="ECO:0007669"/>
    <property type="project" value="UniProtKB-KW"/>
</dbReference>
<proteinExistence type="predicted"/>
<keyword evidence="9" id="KW-0408">Iron</keyword>
<evidence type="ECO:0000256" key="5">
    <source>
        <dbReference type="ARBA" id="ARBA00022617"/>
    </source>
</evidence>
<evidence type="ECO:0000256" key="10">
    <source>
        <dbReference type="PIRSR" id="PIRSR600823-1"/>
    </source>
</evidence>
<dbReference type="Proteomes" id="UP001237642">
    <property type="component" value="Unassembled WGS sequence"/>
</dbReference>